<dbReference type="InterPro" id="IPR001087">
    <property type="entry name" value="GDSL"/>
</dbReference>
<evidence type="ECO:0000256" key="1">
    <source>
        <dbReference type="ARBA" id="ARBA00008668"/>
    </source>
</evidence>
<gene>
    <name evidence="3" type="ORF">K2173_024415</name>
</gene>
<accession>A0AAV8SV04</accession>
<dbReference type="InterPro" id="IPR044552">
    <property type="entry name" value="GLIP1-5/GLL25"/>
</dbReference>
<dbReference type="Proteomes" id="UP001159364">
    <property type="component" value="Linkage Group LG09"/>
</dbReference>
<dbReference type="InterPro" id="IPR036514">
    <property type="entry name" value="SGNH_hydro_sf"/>
</dbReference>
<protein>
    <submittedName>
        <fullName evidence="3">Uncharacterized protein</fullName>
    </submittedName>
</protein>
<comment type="similarity">
    <text evidence="1">Belongs to the 'GDSL' lipolytic enzyme family.</text>
</comment>
<dbReference type="Gene3D" id="3.40.50.1110">
    <property type="entry name" value="SGNH hydrolase"/>
    <property type="match status" value="1"/>
</dbReference>
<dbReference type="GO" id="GO:0006629">
    <property type="term" value="P:lipid metabolic process"/>
    <property type="evidence" value="ECO:0007669"/>
    <property type="project" value="InterPro"/>
</dbReference>
<dbReference type="AlphaFoldDB" id="A0AAV8SV04"/>
<keyword evidence="4" id="KW-1185">Reference proteome</keyword>
<dbReference type="GO" id="GO:0016298">
    <property type="term" value="F:lipase activity"/>
    <property type="evidence" value="ECO:0007669"/>
    <property type="project" value="InterPro"/>
</dbReference>
<comment type="caution">
    <text evidence="3">The sequence shown here is derived from an EMBL/GenBank/DDBJ whole genome shotgun (WGS) entry which is preliminary data.</text>
</comment>
<proteinExistence type="inferred from homology"/>
<dbReference type="InterPro" id="IPR035669">
    <property type="entry name" value="SGNH_plant_lipase-like"/>
</dbReference>
<dbReference type="CDD" id="cd01837">
    <property type="entry name" value="SGNH_plant_lipase_like"/>
    <property type="match status" value="1"/>
</dbReference>
<organism evidence="3 4">
    <name type="scientific">Erythroxylum novogranatense</name>
    <dbReference type="NCBI Taxonomy" id="1862640"/>
    <lineage>
        <taxon>Eukaryota</taxon>
        <taxon>Viridiplantae</taxon>
        <taxon>Streptophyta</taxon>
        <taxon>Embryophyta</taxon>
        <taxon>Tracheophyta</taxon>
        <taxon>Spermatophyta</taxon>
        <taxon>Magnoliopsida</taxon>
        <taxon>eudicotyledons</taxon>
        <taxon>Gunneridae</taxon>
        <taxon>Pentapetalae</taxon>
        <taxon>rosids</taxon>
        <taxon>fabids</taxon>
        <taxon>Malpighiales</taxon>
        <taxon>Erythroxylaceae</taxon>
        <taxon>Erythroxylum</taxon>
    </lineage>
</organism>
<dbReference type="Pfam" id="PF00657">
    <property type="entry name" value="Lipase_GDSL"/>
    <property type="match status" value="1"/>
</dbReference>
<evidence type="ECO:0000313" key="4">
    <source>
        <dbReference type="Proteomes" id="UP001159364"/>
    </source>
</evidence>
<name>A0AAV8SV04_9ROSI</name>
<dbReference type="PROSITE" id="PS01098">
    <property type="entry name" value="LIPASE_GDSL_SER"/>
    <property type="match status" value="1"/>
</dbReference>
<keyword evidence="2" id="KW-0732">Signal</keyword>
<sequence>MIKSYYWSLNSKTEPVCWFAKGVSYLRIKAMARLSNITYFAFLLHISLVSSPICCIKRLIHQPNYKASSSKHVPLFVFGDSLLDAGNNNYIKSSTLERANFWPYGESYFDQPTGRFSDGRTMADFIAEYSNLPLLPPYLQPGLEDYYNGVNFASGGAGNLDETFDEDHVLSFKTQISHFRKVVQWFINKFGNDEGKKAISNAVYLFSCGANDYLSPIFPFQKHLPYSDSEYQQLVLGNLTQHIKEIYNLGARKFAFMNLPMMGCLPAMRIYKPETNGSCYNDMSSKTRIHNQALSTILFELSNNLNGFHYSLFDLTGTMEKVMNDPERYGFKDGKWGCCGGGRFRGIYSCGQDENFELCESPEDYMFWDSFHPTQHAHHHFADIMWNGSSSVISAVGPYTVKQLFQIEVADNTNPIDHIQQLMASA</sequence>
<dbReference type="InterPro" id="IPR008265">
    <property type="entry name" value="Lipase_GDSL_AS"/>
</dbReference>
<reference evidence="3 4" key="1">
    <citation type="submission" date="2021-09" db="EMBL/GenBank/DDBJ databases">
        <title>Genomic insights and catalytic innovation underlie evolution of tropane alkaloids biosynthesis.</title>
        <authorList>
            <person name="Wang Y.-J."/>
            <person name="Tian T."/>
            <person name="Huang J.-P."/>
            <person name="Huang S.-X."/>
        </authorList>
    </citation>
    <scope>NUCLEOTIDE SEQUENCE [LARGE SCALE GENOMIC DNA]</scope>
    <source>
        <strain evidence="3">KIB-2018</strain>
        <tissue evidence="3">Leaf</tissue>
    </source>
</reference>
<dbReference type="PANTHER" id="PTHR45966">
    <property type="entry name" value="GDSL-LIKE LIPASE/ACYLHYDROLASE"/>
    <property type="match status" value="1"/>
</dbReference>
<evidence type="ECO:0000256" key="2">
    <source>
        <dbReference type="ARBA" id="ARBA00022729"/>
    </source>
</evidence>
<dbReference type="EMBL" id="JAIWQS010000009">
    <property type="protein sequence ID" value="KAJ8755870.1"/>
    <property type="molecule type" value="Genomic_DNA"/>
</dbReference>
<evidence type="ECO:0000313" key="3">
    <source>
        <dbReference type="EMBL" id="KAJ8755870.1"/>
    </source>
</evidence>
<dbReference type="PANTHER" id="PTHR45966:SF4">
    <property type="entry name" value="GDSL ESTERASE_LIPASE 5"/>
    <property type="match status" value="1"/>
</dbReference>
<dbReference type="SUPFAM" id="SSF52266">
    <property type="entry name" value="SGNH hydrolase"/>
    <property type="match status" value="1"/>
</dbReference>